<comment type="caution">
    <text evidence="4">The sequence shown here is derived from an EMBL/GenBank/DDBJ whole genome shotgun (WGS) entry which is preliminary data.</text>
</comment>
<dbReference type="EMBL" id="JBHLXG010000003">
    <property type="protein sequence ID" value="MFC0224971.1"/>
    <property type="molecule type" value="Genomic_DNA"/>
</dbReference>
<evidence type="ECO:0000259" key="3">
    <source>
        <dbReference type="Pfam" id="PF20042"/>
    </source>
</evidence>
<reference evidence="4 5" key="1">
    <citation type="submission" date="2024-09" db="EMBL/GenBank/DDBJ databases">
        <authorList>
            <person name="Sun Q."/>
            <person name="Mori K."/>
        </authorList>
    </citation>
    <scope>NUCLEOTIDE SEQUENCE [LARGE SCALE GENOMIC DNA]</scope>
    <source>
        <strain evidence="4 5">CCM 8626</strain>
    </source>
</reference>
<dbReference type="PANTHER" id="PTHR33678">
    <property type="entry name" value="BLL1576 PROTEIN"/>
    <property type="match status" value="1"/>
</dbReference>
<feature type="domain" description="DUF6444" evidence="3">
    <location>
        <begin position="10"/>
        <end position="83"/>
    </location>
</feature>
<evidence type="ECO:0000313" key="5">
    <source>
        <dbReference type="Proteomes" id="UP001589792"/>
    </source>
</evidence>
<accession>A0ABV6E7K4</accession>
<evidence type="ECO:0000313" key="4">
    <source>
        <dbReference type="EMBL" id="MFC0224971.1"/>
    </source>
</evidence>
<name>A0ABV6E7K4_9GAMM</name>
<protein>
    <submittedName>
        <fullName evidence="4">IS66 family transposase</fullName>
    </submittedName>
</protein>
<feature type="region of interest" description="Disordered" evidence="1">
    <location>
        <begin position="38"/>
        <end position="83"/>
    </location>
</feature>
<proteinExistence type="predicted"/>
<dbReference type="Proteomes" id="UP001589792">
    <property type="component" value="Unassembled WGS sequence"/>
</dbReference>
<keyword evidence="5" id="KW-1185">Reference proteome</keyword>
<evidence type="ECO:0000256" key="1">
    <source>
        <dbReference type="SAM" id="MobiDB-lite"/>
    </source>
</evidence>
<dbReference type="Pfam" id="PF03050">
    <property type="entry name" value="DDE_Tnp_IS66"/>
    <property type="match status" value="1"/>
</dbReference>
<dbReference type="InterPro" id="IPR045618">
    <property type="entry name" value="DUF6444"/>
</dbReference>
<evidence type="ECO:0000259" key="2">
    <source>
        <dbReference type="Pfam" id="PF03050"/>
    </source>
</evidence>
<sequence length="482" mass="54621">MKKVKHFHAPAPEVNSLSEANALIQQLWEKLREYEDRLAASSRNSSRSPSSDSPAAKAERKKLQRLTGRNSPGAQPGHSGHRRPITELAASDERIVCLPDAQCACCGGVVAPYPAASYRHQVFELPQPRLELTEYALHHGRCERCHQVSKGQLPTDAPQGQLGPRLLSYIAVLAGQFHLSVRKIQQLLKSQYGVHFSLGLISEAHGRVSAMLTPTHQALHLCIKQALHVHIDETPHQRNGESHTRWVWLLSGSDVVYQTIRYFRDQDSARALLGKNASAIVITDQCASYHWLDPERHQFCWSHIMRNVQQMADYVGQGHTAWVGSRLVLLCQAVFRTQHRYEAGKLDETRWRSRMMRVKARFHRYLVRGSQSPVSRYAGRCQYLLKYETGLWVFLLHPDTPLTNNEAERCLRGTVIMRKISYGTQSDRGEKFRSRILSVVETCKKRGLSAFQVVSDIVSAVLAKPPYPDVFSLTKESSIPLW</sequence>
<dbReference type="InterPro" id="IPR004291">
    <property type="entry name" value="Transposase_IS66_central"/>
</dbReference>
<dbReference type="NCBIfam" id="NF033517">
    <property type="entry name" value="transpos_IS66"/>
    <property type="match status" value="1"/>
</dbReference>
<dbReference type="Pfam" id="PF20042">
    <property type="entry name" value="DUF6444"/>
    <property type="match status" value="1"/>
</dbReference>
<feature type="compositionally biased region" description="Low complexity" evidence="1">
    <location>
        <begin position="39"/>
        <end position="56"/>
    </location>
</feature>
<organism evidence="4 5">
    <name type="scientific">Serratia aquatilis</name>
    <dbReference type="NCBI Taxonomy" id="1737515"/>
    <lineage>
        <taxon>Bacteria</taxon>
        <taxon>Pseudomonadati</taxon>
        <taxon>Pseudomonadota</taxon>
        <taxon>Gammaproteobacteria</taxon>
        <taxon>Enterobacterales</taxon>
        <taxon>Yersiniaceae</taxon>
        <taxon>Serratia</taxon>
    </lineage>
</organism>
<dbReference type="PANTHER" id="PTHR33678:SF2">
    <property type="match status" value="1"/>
</dbReference>
<dbReference type="InterPro" id="IPR052344">
    <property type="entry name" value="Transposase-related"/>
</dbReference>
<feature type="domain" description="Transposase IS66 central" evidence="2">
    <location>
        <begin position="160"/>
        <end position="430"/>
    </location>
</feature>
<gene>
    <name evidence="4" type="ORF">ACFFJ3_00345</name>
</gene>
<dbReference type="RefSeq" id="WP_380671843.1">
    <property type="nucleotide sequence ID" value="NZ_CP173186.1"/>
</dbReference>